<evidence type="ECO:0000313" key="1">
    <source>
        <dbReference type="EMBL" id="CAB4180711.1"/>
    </source>
</evidence>
<protein>
    <submittedName>
        <fullName evidence="1">Uncharacterized protein</fullName>
    </submittedName>
</protein>
<sequence length="98" mass="10263">MAMQTDVKSKHLSAAGSIYADRTRLKGFIVAPGISTACTYEFRDGGASGTILLQMDVPSNSNPNSFSVTIPGEGILFLTDIHLTFSVGSVAGITAFYG</sequence>
<organism evidence="1">
    <name type="scientific">uncultured Caudovirales phage</name>
    <dbReference type="NCBI Taxonomy" id="2100421"/>
    <lineage>
        <taxon>Viruses</taxon>
        <taxon>Duplodnaviria</taxon>
        <taxon>Heunggongvirae</taxon>
        <taxon>Uroviricota</taxon>
        <taxon>Caudoviricetes</taxon>
        <taxon>Peduoviridae</taxon>
        <taxon>Maltschvirus</taxon>
        <taxon>Maltschvirus maltsch</taxon>
    </lineage>
</organism>
<name>A0A6J5QGT6_9CAUD</name>
<dbReference type="EMBL" id="LR797001">
    <property type="protein sequence ID" value="CAB4180711.1"/>
    <property type="molecule type" value="Genomic_DNA"/>
</dbReference>
<gene>
    <name evidence="1" type="ORF">UFOVP1043_92</name>
</gene>
<proteinExistence type="predicted"/>
<accession>A0A6J5QGT6</accession>
<reference evidence="1" key="1">
    <citation type="submission" date="2020-05" db="EMBL/GenBank/DDBJ databases">
        <authorList>
            <person name="Chiriac C."/>
            <person name="Salcher M."/>
            <person name="Ghai R."/>
            <person name="Kavagutti S V."/>
        </authorList>
    </citation>
    <scope>NUCLEOTIDE SEQUENCE</scope>
</reference>